<dbReference type="RefSeq" id="WP_181932518.1">
    <property type="nucleotide sequence ID" value="NZ_CP054698.1"/>
</dbReference>
<reference evidence="3" key="1">
    <citation type="submission" date="2020-06" db="EMBL/GenBank/DDBJ databases">
        <title>Nostoc edaphicum CCNP1411 genome.</title>
        <authorList>
            <person name="Fidor A."/>
            <person name="Grabski M."/>
            <person name="Gawor J."/>
            <person name="Gromadka R."/>
            <person name="Wegrzyn G."/>
            <person name="Mazur-Marzec H."/>
        </authorList>
    </citation>
    <scope>NUCLEOTIDE SEQUENCE [LARGE SCALE GENOMIC DNA]</scope>
    <source>
        <strain evidence="3">CCNP1411</strain>
    </source>
</reference>
<feature type="transmembrane region" description="Helical" evidence="1">
    <location>
        <begin position="132"/>
        <end position="148"/>
    </location>
</feature>
<keyword evidence="1" id="KW-0472">Membrane</keyword>
<dbReference type="Proteomes" id="UP000514713">
    <property type="component" value="Chromosome"/>
</dbReference>
<evidence type="ECO:0000313" key="2">
    <source>
        <dbReference type="EMBL" id="QMS89520.1"/>
    </source>
</evidence>
<feature type="transmembrane region" description="Helical" evidence="1">
    <location>
        <begin position="98"/>
        <end position="117"/>
    </location>
</feature>
<gene>
    <name evidence="2" type="ORF">HUN01_18770</name>
</gene>
<keyword evidence="1" id="KW-1133">Transmembrane helix</keyword>
<feature type="transmembrane region" description="Helical" evidence="1">
    <location>
        <begin position="17"/>
        <end position="38"/>
    </location>
</feature>
<evidence type="ECO:0008006" key="4">
    <source>
        <dbReference type="Google" id="ProtNLM"/>
    </source>
</evidence>
<feature type="transmembrane region" description="Helical" evidence="1">
    <location>
        <begin position="58"/>
        <end position="86"/>
    </location>
</feature>
<sequence>MKNLSFQKSSYITQIKVLLLTFLITIIPFSLILTFVKFKAKVPTDYLTRDPSAIMNVPFYLGLFSNIGILFWCSSASICLFSYILLKKDIRAKEYSSFFLFSGLLTSLLLFDDFFLIHESVFPDYLHINEKIVYAGYIVLVLMFFLKFKTILKKTEFLILLSAFMFFGLSIVCDNIFPNIPVAIEDTFKLVGITTWFTYFARICLQRVSRLLSLSLLEKQSLSR</sequence>
<organism evidence="2 3">
    <name type="scientific">Nostoc edaphicum CCNP1411</name>
    <dbReference type="NCBI Taxonomy" id="1472755"/>
    <lineage>
        <taxon>Bacteria</taxon>
        <taxon>Bacillati</taxon>
        <taxon>Cyanobacteriota</taxon>
        <taxon>Cyanophyceae</taxon>
        <taxon>Nostocales</taxon>
        <taxon>Nostocaceae</taxon>
        <taxon>Nostoc</taxon>
    </lineage>
</organism>
<dbReference type="EMBL" id="CP054698">
    <property type="protein sequence ID" value="QMS89520.1"/>
    <property type="molecule type" value="Genomic_DNA"/>
</dbReference>
<evidence type="ECO:0000256" key="1">
    <source>
        <dbReference type="SAM" id="Phobius"/>
    </source>
</evidence>
<proteinExistence type="predicted"/>
<keyword evidence="3" id="KW-1185">Reference proteome</keyword>
<name>A0A7D7QNK2_9NOSO</name>
<feature type="transmembrane region" description="Helical" evidence="1">
    <location>
        <begin position="157"/>
        <end position="177"/>
    </location>
</feature>
<evidence type="ECO:0000313" key="3">
    <source>
        <dbReference type="Proteomes" id="UP000514713"/>
    </source>
</evidence>
<keyword evidence="1" id="KW-0812">Transmembrane</keyword>
<accession>A0A7D7QNK2</accession>
<protein>
    <recommendedName>
        <fullName evidence="4">DUF998 domain-containing protein</fullName>
    </recommendedName>
</protein>
<dbReference type="AlphaFoldDB" id="A0A7D7QNK2"/>
<dbReference type="KEGG" id="ned:HUN01_18770"/>